<dbReference type="EMBL" id="JH816093">
    <property type="protein sequence ID" value="EKC23508.1"/>
    <property type="molecule type" value="Genomic_DNA"/>
</dbReference>
<gene>
    <name evidence="1" type="ORF">CGI_10006126</name>
</gene>
<reference evidence="1" key="1">
    <citation type="journal article" date="2012" name="Nature">
        <title>The oyster genome reveals stress adaptation and complexity of shell formation.</title>
        <authorList>
            <person name="Zhang G."/>
            <person name="Fang X."/>
            <person name="Guo X."/>
            <person name="Li L."/>
            <person name="Luo R."/>
            <person name="Xu F."/>
            <person name="Yang P."/>
            <person name="Zhang L."/>
            <person name="Wang X."/>
            <person name="Qi H."/>
            <person name="Xiong Z."/>
            <person name="Que H."/>
            <person name="Xie Y."/>
            <person name="Holland P.W."/>
            <person name="Paps J."/>
            <person name="Zhu Y."/>
            <person name="Wu F."/>
            <person name="Chen Y."/>
            <person name="Wang J."/>
            <person name="Peng C."/>
            <person name="Meng J."/>
            <person name="Yang L."/>
            <person name="Liu J."/>
            <person name="Wen B."/>
            <person name="Zhang N."/>
            <person name="Huang Z."/>
            <person name="Zhu Q."/>
            <person name="Feng Y."/>
            <person name="Mount A."/>
            <person name="Hedgecock D."/>
            <person name="Xu Z."/>
            <person name="Liu Y."/>
            <person name="Domazet-Loso T."/>
            <person name="Du Y."/>
            <person name="Sun X."/>
            <person name="Zhang S."/>
            <person name="Liu B."/>
            <person name="Cheng P."/>
            <person name="Jiang X."/>
            <person name="Li J."/>
            <person name="Fan D."/>
            <person name="Wang W."/>
            <person name="Fu W."/>
            <person name="Wang T."/>
            <person name="Wang B."/>
            <person name="Zhang J."/>
            <person name="Peng Z."/>
            <person name="Li Y."/>
            <person name="Li N."/>
            <person name="Wang J."/>
            <person name="Chen M."/>
            <person name="He Y."/>
            <person name="Tan F."/>
            <person name="Song X."/>
            <person name="Zheng Q."/>
            <person name="Huang R."/>
            <person name="Yang H."/>
            <person name="Du X."/>
            <person name="Chen L."/>
            <person name="Yang M."/>
            <person name="Gaffney P.M."/>
            <person name="Wang S."/>
            <person name="Luo L."/>
            <person name="She Z."/>
            <person name="Ming Y."/>
            <person name="Huang W."/>
            <person name="Zhang S."/>
            <person name="Huang B."/>
            <person name="Zhang Y."/>
            <person name="Qu T."/>
            <person name="Ni P."/>
            <person name="Miao G."/>
            <person name="Wang J."/>
            <person name="Wang Q."/>
            <person name="Steinberg C.E."/>
            <person name="Wang H."/>
            <person name="Li N."/>
            <person name="Qian L."/>
            <person name="Zhang G."/>
            <person name="Li Y."/>
            <person name="Yang H."/>
            <person name="Liu X."/>
            <person name="Wang J."/>
            <person name="Yin Y."/>
            <person name="Wang J."/>
        </authorList>
    </citation>
    <scope>NUCLEOTIDE SEQUENCE [LARGE SCALE GENOMIC DNA]</scope>
    <source>
        <strain evidence="1">05x7-T-G4-1.051#20</strain>
    </source>
</reference>
<protein>
    <submittedName>
        <fullName evidence="1">Uncharacterized protein</fullName>
    </submittedName>
</protein>
<dbReference type="HOGENOM" id="CLU_1361602_0_0_1"/>
<organism evidence="1">
    <name type="scientific">Magallana gigas</name>
    <name type="common">Pacific oyster</name>
    <name type="synonym">Crassostrea gigas</name>
    <dbReference type="NCBI Taxonomy" id="29159"/>
    <lineage>
        <taxon>Eukaryota</taxon>
        <taxon>Metazoa</taxon>
        <taxon>Spiralia</taxon>
        <taxon>Lophotrochozoa</taxon>
        <taxon>Mollusca</taxon>
        <taxon>Bivalvia</taxon>
        <taxon>Autobranchia</taxon>
        <taxon>Pteriomorphia</taxon>
        <taxon>Ostreida</taxon>
        <taxon>Ostreoidea</taxon>
        <taxon>Ostreidae</taxon>
        <taxon>Magallana</taxon>
    </lineage>
</organism>
<dbReference type="InParanoid" id="K1PPG1"/>
<proteinExistence type="predicted"/>
<name>K1PPG1_MAGGI</name>
<sequence length="201" mass="22343">MVLTYWTTVWCSRNFKFTYVNYIAPSHRIHLTFSEKESRDKHHGLGFYQEHYTSVEEMAAQTMQAMSNQSRAAANMAGNSVATTAAAGLFDPHSQSTMNYALKPEKGLPPTPPGSPGEGTPSSQQQLAKPVPMRRPEKSVSQARVAMTNSYEASLYEHSAAIYGHDNPEVALRSVVVKMVIVTAWVEAYRGMRLTKLRSQS</sequence>
<accession>K1PPG1</accession>
<evidence type="ECO:0000313" key="1">
    <source>
        <dbReference type="EMBL" id="EKC23508.1"/>
    </source>
</evidence>
<dbReference type="AlphaFoldDB" id="K1PPG1"/>